<dbReference type="EMBL" id="JAUIYO010000008">
    <property type="protein sequence ID" value="MFK2826237.1"/>
    <property type="molecule type" value="Genomic_DNA"/>
</dbReference>
<proteinExistence type="predicted"/>
<evidence type="ECO:0000256" key="1">
    <source>
        <dbReference type="SAM" id="MobiDB-lite"/>
    </source>
</evidence>
<reference evidence="2 3" key="1">
    <citation type="submission" date="2023-07" db="EMBL/GenBank/DDBJ databases">
        <title>Bacillus lucianemedeirus sp. nov, a new species isolated from an immunobiological production facility.</title>
        <authorList>
            <person name="Costa L.V."/>
            <person name="Miranda R.V.S.L."/>
            <person name="Brandao M.L.L."/>
            <person name="Reis C.M.F."/>
            <person name="Frazao A.M."/>
            <person name="Cruz F.V."/>
            <person name="Baio P.V.P."/>
            <person name="Veras J.F.C."/>
            <person name="Ramos J.N."/>
            <person name="Vieira V."/>
        </authorList>
    </citation>
    <scope>NUCLEOTIDE SEQUENCE [LARGE SCALE GENOMIC DNA]</scope>
    <source>
        <strain evidence="2 3">B190/17</strain>
    </source>
</reference>
<evidence type="ECO:0008006" key="4">
    <source>
        <dbReference type="Google" id="ProtNLM"/>
    </source>
</evidence>
<comment type="caution">
    <text evidence="2">The sequence shown here is derived from an EMBL/GenBank/DDBJ whole genome shotgun (WGS) entry which is preliminary data.</text>
</comment>
<accession>A0ABW8I9T1</accession>
<sequence>MTAITQIALSQAAINEKEQQARANNIVVFIFPTTKSPLNKDMGGKRKVNKETMSSLIGKVIKINRGGHDSRVGILLAVEEDYFVLLTEEDGVLYYKNHHVKSLTDNTKGGLPFNLGIPEGFTYAKGKTFSEMMKDLKYSWVTINRGGHEKYEGVLEAVNDDYVTMVINEEIIRIASFHIRNLSYGLMVEAVEQNSTSTSDTSSSSSSSSSSSAKASSSSSSSAKASSAESTSQKQDDTVNNR</sequence>
<name>A0ABW8I9T1_9BACI</name>
<evidence type="ECO:0000313" key="2">
    <source>
        <dbReference type="EMBL" id="MFK2826237.1"/>
    </source>
</evidence>
<keyword evidence="3" id="KW-1185">Reference proteome</keyword>
<evidence type="ECO:0000313" key="3">
    <source>
        <dbReference type="Proteomes" id="UP001619911"/>
    </source>
</evidence>
<organism evidence="2 3">
    <name type="scientific">Bacillus lumedeiriae</name>
    <dbReference type="NCBI Taxonomy" id="3058829"/>
    <lineage>
        <taxon>Bacteria</taxon>
        <taxon>Bacillati</taxon>
        <taxon>Bacillota</taxon>
        <taxon>Bacilli</taxon>
        <taxon>Bacillales</taxon>
        <taxon>Bacillaceae</taxon>
        <taxon>Bacillus</taxon>
    </lineage>
</organism>
<gene>
    <name evidence="2" type="ORF">QYG89_11230</name>
</gene>
<dbReference type="Proteomes" id="UP001619911">
    <property type="component" value="Unassembled WGS sequence"/>
</dbReference>
<feature type="region of interest" description="Disordered" evidence="1">
    <location>
        <begin position="195"/>
        <end position="242"/>
    </location>
</feature>
<dbReference type="RefSeq" id="WP_404317306.1">
    <property type="nucleotide sequence ID" value="NZ_JAUIYO010000008.1"/>
</dbReference>
<feature type="compositionally biased region" description="Low complexity" evidence="1">
    <location>
        <begin position="195"/>
        <end position="232"/>
    </location>
</feature>
<protein>
    <recommendedName>
        <fullName evidence="4">Spore coat protein B</fullName>
    </recommendedName>
</protein>